<evidence type="ECO:0000313" key="1">
    <source>
        <dbReference type="EMBL" id="KAI8030616.1"/>
    </source>
</evidence>
<keyword evidence="2" id="KW-1185">Reference proteome</keyword>
<sequence length="313" mass="33530">MMQNVTVAQPTTGNGSGTSKPTGSRTEEGFNLDEKLGYGPWTIAPSRRKSHQGRTKQKAQYQKSNRFDALQLDKEHGENSEGLKSSMAQGSYVDLDLVTNSTNIVNSNADCVQNKSPLDTLVQVSPEMDVELDQTGDGRRLDIEMGMAPGPSGTEELQQANQSVTPKSGPQSGKGVTLSQGNPKTNSVSKPQNTTHTSPNLSIEKTSVTRSRARGGKSLAPGKSVEVRTDGRRCRDLSNDRTSCGSEQDAAIFRARERSISPHRSRMVARRSETDAPTLVGDRLAQCETHGACEASENIGGGSGKSEKYSGST</sequence>
<comment type="caution">
    <text evidence="1">The sequence shown here is derived from an EMBL/GenBank/DDBJ whole genome shotgun (WGS) entry which is preliminary data.</text>
</comment>
<dbReference type="EMBL" id="CM045758">
    <property type="protein sequence ID" value="KAI8030616.1"/>
    <property type="molecule type" value="Genomic_DNA"/>
</dbReference>
<dbReference type="Proteomes" id="UP001060215">
    <property type="component" value="Chromosome 1"/>
</dbReference>
<name>A0ACC0IZE8_9ERIC</name>
<proteinExistence type="predicted"/>
<evidence type="ECO:0000313" key="2">
    <source>
        <dbReference type="Proteomes" id="UP001060215"/>
    </source>
</evidence>
<gene>
    <name evidence="1" type="ORF">LOK49_LG01G04049</name>
</gene>
<organism evidence="1 2">
    <name type="scientific">Camellia lanceoleosa</name>
    <dbReference type="NCBI Taxonomy" id="1840588"/>
    <lineage>
        <taxon>Eukaryota</taxon>
        <taxon>Viridiplantae</taxon>
        <taxon>Streptophyta</taxon>
        <taxon>Embryophyta</taxon>
        <taxon>Tracheophyta</taxon>
        <taxon>Spermatophyta</taxon>
        <taxon>Magnoliopsida</taxon>
        <taxon>eudicotyledons</taxon>
        <taxon>Gunneridae</taxon>
        <taxon>Pentapetalae</taxon>
        <taxon>asterids</taxon>
        <taxon>Ericales</taxon>
        <taxon>Theaceae</taxon>
        <taxon>Camellia</taxon>
    </lineage>
</organism>
<accession>A0ACC0IZE8</accession>
<reference evidence="1 2" key="1">
    <citation type="journal article" date="2022" name="Plant J.">
        <title>Chromosome-level genome of Camellia lanceoleosa provides a valuable resource for understanding genome evolution and self-incompatibility.</title>
        <authorList>
            <person name="Gong W."/>
            <person name="Xiao S."/>
            <person name="Wang L."/>
            <person name="Liao Z."/>
            <person name="Chang Y."/>
            <person name="Mo W."/>
            <person name="Hu G."/>
            <person name="Li W."/>
            <person name="Zhao G."/>
            <person name="Zhu H."/>
            <person name="Hu X."/>
            <person name="Ji K."/>
            <person name="Xiang X."/>
            <person name="Song Q."/>
            <person name="Yuan D."/>
            <person name="Jin S."/>
            <person name="Zhang L."/>
        </authorList>
    </citation>
    <scope>NUCLEOTIDE SEQUENCE [LARGE SCALE GENOMIC DNA]</scope>
    <source>
        <strain evidence="1">SQ_2022a</strain>
    </source>
</reference>
<protein>
    <submittedName>
        <fullName evidence="1">Uncharacterized protein</fullName>
    </submittedName>
</protein>